<reference evidence="1 2" key="1">
    <citation type="submission" date="2020-01" db="EMBL/GenBank/DDBJ databases">
        <authorList>
            <person name="Lee S.D."/>
        </authorList>
    </citation>
    <scope>NUCLEOTIDE SEQUENCE [LARGE SCALE GENOMIC DNA]</scope>
    <source>
        <strain evidence="1 2">SAP-35</strain>
    </source>
</reference>
<dbReference type="Proteomes" id="UP000666369">
    <property type="component" value="Unassembled WGS sequence"/>
</dbReference>
<reference evidence="2" key="2">
    <citation type="submission" date="2023-07" db="EMBL/GenBank/DDBJ databases">
        <title>Duganella aceri sp. nov., isolated from tree sap.</title>
        <authorList>
            <person name="Kim I.S."/>
        </authorList>
    </citation>
    <scope>NUCLEOTIDE SEQUENCE [LARGE SCALE GENOMIC DNA]</scope>
    <source>
        <strain evidence="2">SAP-35</strain>
    </source>
</reference>
<dbReference type="EMBL" id="JAADJT010000009">
    <property type="protein sequence ID" value="NGZ86644.1"/>
    <property type="molecule type" value="Genomic_DNA"/>
</dbReference>
<proteinExistence type="predicted"/>
<name>A0ABX0FQK9_9BURK</name>
<evidence type="ECO:0000313" key="1">
    <source>
        <dbReference type="EMBL" id="NGZ86644.1"/>
    </source>
</evidence>
<keyword evidence="2" id="KW-1185">Reference proteome</keyword>
<dbReference type="RefSeq" id="WP_166106481.1">
    <property type="nucleotide sequence ID" value="NZ_JAADJT010000009.1"/>
</dbReference>
<protein>
    <submittedName>
        <fullName evidence="1">DUF3224 domain-containing protein</fullName>
    </submittedName>
</protein>
<dbReference type="InterPro" id="IPR021607">
    <property type="entry name" value="DUF3224"/>
</dbReference>
<dbReference type="InterPro" id="IPR023159">
    <property type="entry name" value="SO1590-like_sf"/>
</dbReference>
<gene>
    <name evidence="1" type="ORF">GW587_20570</name>
</gene>
<dbReference type="Gene3D" id="2.40.350.10">
    <property type="entry name" value="SO1590-like"/>
    <property type="match status" value="1"/>
</dbReference>
<evidence type="ECO:0000313" key="2">
    <source>
        <dbReference type="Proteomes" id="UP000666369"/>
    </source>
</evidence>
<dbReference type="SUPFAM" id="SSF159238">
    <property type="entry name" value="SO1590-like"/>
    <property type="match status" value="1"/>
</dbReference>
<sequence length="133" mass="13967">MPMITGEFEVKMQPEAMSAVAADSGIGRMSLDKQYHGALQASGKGEMLAYMDRALGSGAYVAMELVRGTLEGRDGTFLLHHSGVMTRGAPGLAVKVVPDSGGGQLAGLAGTLNIRIEGGKHYYDFDYTLEAVA</sequence>
<dbReference type="Pfam" id="PF11528">
    <property type="entry name" value="DUF3224"/>
    <property type="match status" value="1"/>
</dbReference>
<organism evidence="1 2">
    <name type="scientific">Duganella aceris</name>
    <dbReference type="NCBI Taxonomy" id="2703883"/>
    <lineage>
        <taxon>Bacteria</taxon>
        <taxon>Pseudomonadati</taxon>
        <taxon>Pseudomonadota</taxon>
        <taxon>Betaproteobacteria</taxon>
        <taxon>Burkholderiales</taxon>
        <taxon>Oxalobacteraceae</taxon>
        <taxon>Telluria group</taxon>
        <taxon>Duganella</taxon>
    </lineage>
</organism>
<accession>A0ABX0FQK9</accession>
<comment type="caution">
    <text evidence="1">The sequence shown here is derived from an EMBL/GenBank/DDBJ whole genome shotgun (WGS) entry which is preliminary data.</text>
</comment>